<keyword evidence="1" id="KW-1133">Transmembrane helix</keyword>
<accession>A0A915YJG4</accession>
<feature type="transmembrane region" description="Helical" evidence="1">
    <location>
        <begin position="121"/>
        <end position="148"/>
    </location>
</feature>
<evidence type="ECO:0000313" key="4">
    <source>
        <dbReference type="Proteomes" id="UP001060919"/>
    </source>
</evidence>
<dbReference type="InterPro" id="IPR000045">
    <property type="entry name" value="Prepilin_IV_endopep_pep"/>
</dbReference>
<dbReference type="Pfam" id="PF01478">
    <property type="entry name" value="Peptidase_A24"/>
    <property type="match status" value="1"/>
</dbReference>
<reference evidence="3" key="1">
    <citation type="submission" date="2022-09" db="EMBL/GenBank/DDBJ databases">
        <title>Aureispira anguillicida sp. nov., isolated from Leptocephalus of Japanese eel Anguilla japonica.</title>
        <authorList>
            <person name="Yuasa K."/>
            <person name="Mekata T."/>
            <person name="Ikunari K."/>
        </authorList>
    </citation>
    <scope>NUCLEOTIDE SEQUENCE</scope>
    <source>
        <strain evidence="3">EL160426</strain>
    </source>
</reference>
<dbReference type="EMBL" id="AP026867">
    <property type="protein sequence ID" value="BDS14309.1"/>
    <property type="molecule type" value="Genomic_DNA"/>
</dbReference>
<keyword evidence="1" id="KW-0472">Membrane</keyword>
<dbReference type="Gene3D" id="1.20.120.1220">
    <property type="match status" value="1"/>
</dbReference>
<keyword evidence="1" id="KW-0812">Transmembrane</keyword>
<feature type="transmembrane region" description="Helical" evidence="1">
    <location>
        <begin position="49"/>
        <end position="69"/>
    </location>
</feature>
<evidence type="ECO:0000256" key="1">
    <source>
        <dbReference type="SAM" id="Phobius"/>
    </source>
</evidence>
<protein>
    <recommendedName>
        <fullName evidence="2">Prepilin type IV endopeptidase peptidase domain-containing protein</fullName>
    </recommendedName>
</protein>
<evidence type="ECO:0000313" key="3">
    <source>
        <dbReference type="EMBL" id="BDS14309.1"/>
    </source>
</evidence>
<dbReference type="KEGG" id="aup:AsAng_0050880"/>
<keyword evidence="4" id="KW-1185">Reference proteome</keyword>
<evidence type="ECO:0000259" key="2">
    <source>
        <dbReference type="Pfam" id="PF01478"/>
    </source>
</evidence>
<dbReference type="Proteomes" id="UP001060919">
    <property type="component" value="Chromosome"/>
</dbReference>
<dbReference type="RefSeq" id="WP_264789529.1">
    <property type="nucleotide sequence ID" value="NZ_AP026867.1"/>
</dbReference>
<feature type="transmembrane region" description="Helical" evidence="1">
    <location>
        <begin position="89"/>
        <end position="115"/>
    </location>
</feature>
<sequence length="168" mass="19302">MDAFILLYIVFLLIIYQDFRERAISSWTIPCIAILSVYQAVTSLDWEPWFLGFNLLFIAIQLAGITLYFSLKHRQWINVTKDYLGWGDILFFIAISPLFSPLQFCCFFIGALLLILIGVGVYRVCIGSVATIPLAGAMCINLLGYCFLRSSYGFSFYNDWYLLQFIYG</sequence>
<name>A0A915YJG4_9BACT</name>
<gene>
    <name evidence="3" type="ORF">AsAng_0050880</name>
</gene>
<dbReference type="AlphaFoldDB" id="A0A915YJG4"/>
<organism evidence="3 4">
    <name type="scientific">Aureispira anguillae</name>
    <dbReference type="NCBI Taxonomy" id="2864201"/>
    <lineage>
        <taxon>Bacteria</taxon>
        <taxon>Pseudomonadati</taxon>
        <taxon>Bacteroidota</taxon>
        <taxon>Saprospiria</taxon>
        <taxon>Saprospirales</taxon>
        <taxon>Saprospiraceae</taxon>
        <taxon>Aureispira</taxon>
    </lineage>
</organism>
<proteinExistence type="predicted"/>
<feature type="domain" description="Prepilin type IV endopeptidase peptidase" evidence="2">
    <location>
        <begin position="5"/>
        <end position="117"/>
    </location>
</feature>